<name>A0A930UZH1_9ACTN</name>
<feature type="domain" description="SnoaL-like" evidence="1">
    <location>
        <begin position="32"/>
        <end position="141"/>
    </location>
</feature>
<protein>
    <submittedName>
        <fullName evidence="2">Nuclear transport factor 2 family protein</fullName>
    </submittedName>
</protein>
<dbReference type="Gene3D" id="3.10.450.50">
    <property type="match status" value="1"/>
</dbReference>
<dbReference type="EMBL" id="JADIVZ010000002">
    <property type="protein sequence ID" value="MBF4161249.1"/>
    <property type="molecule type" value="Genomic_DNA"/>
</dbReference>
<gene>
    <name evidence="2" type="ORF">ISG29_06060</name>
</gene>
<reference evidence="2" key="1">
    <citation type="submission" date="2020-11" db="EMBL/GenBank/DDBJ databases">
        <title>Nocardioides sp. CBS4Y-1, whole genome shotgun sequence.</title>
        <authorList>
            <person name="Tuo L."/>
        </authorList>
    </citation>
    <scope>NUCLEOTIDE SEQUENCE</scope>
    <source>
        <strain evidence="2">CBS4Y-1</strain>
    </source>
</reference>
<dbReference type="RefSeq" id="WP_194502492.1">
    <property type="nucleotide sequence ID" value="NZ_JADIVZ010000002.1"/>
</dbReference>
<accession>A0A930UZH1</accession>
<dbReference type="Proteomes" id="UP000656804">
    <property type="component" value="Unassembled WGS sequence"/>
</dbReference>
<evidence type="ECO:0000259" key="1">
    <source>
        <dbReference type="Pfam" id="PF12680"/>
    </source>
</evidence>
<dbReference type="InterPro" id="IPR032710">
    <property type="entry name" value="NTF2-like_dom_sf"/>
</dbReference>
<sequence>MTTAQRPAALTHDAIDWQAATDEHPARTASMRSYSAVAKGDLEEWLTVYADDAVLEDPVGPSMFDPEGNGHHGHDGIRAFWAAAIAPIDRFEFTITESFANPGSNTCANLGRIKTSFPDGSFTTTELIMVYVVHDDGRVASMRAFWEPERTMATFTPAP</sequence>
<dbReference type="Pfam" id="PF12680">
    <property type="entry name" value="SnoaL_2"/>
    <property type="match status" value="1"/>
</dbReference>
<keyword evidence="3" id="KW-1185">Reference proteome</keyword>
<proteinExistence type="predicted"/>
<organism evidence="2 3">
    <name type="scientific">Nocardioides acrostichi</name>
    <dbReference type="NCBI Taxonomy" id="2784339"/>
    <lineage>
        <taxon>Bacteria</taxon>
        <taxon>Bacillati</taxon>
        <taxon>Actinomycetota</taxon>
        <taxon>Actinomycetes</taxon>
        <taxon>Propionibacteriales</taxon>
        <taxon>Nocardioidaceae</taxon>
        <taxon>Nocardioides</taxon>
    </lineage>
</organism>
<comment type="caution">
    <text evidence="2">The sequence shown here is derived from an EMBL/GenBank/DDBJ whole genome shotgun (WGS) entry which is preliminary data.</text>
</comment>
<evidence type="ECO:0000313" key="2">
    <source>
        <dbReference type="EMBL" id="MBF4161249.1"/>
    </source>
</evidence>
<dbReference type="InterPro" id="IPR037401">
    <property type="entry name" value="SnoaL-like"/>
</dbReference>
<dbReference type="AlphaFoldDB" id="A0A930UZH1"/>
<dbReference type="SUPFAM" id="SSF54427">
    <property type="entry name" value="NTF2-like"/>
    <property type="match status" value="1"/>
</dbReference>
<evidence type="ECO:0000313" key="3">
    <source>
        <dbReference type="Proteomes" id="UP000656804"/>
    </source>
</evidence>